<keyword evidence="8" id="KW-0675">Receptor</keyword>
<dbReference type="Gene3D" id="3.40.50.2300">
    <property type="match status" value="2"/>
</dbReference>
<keyword evidence="5 12" id="KW-1133">Transmembrane helix</keyword>
<protein>
    <submittedName>
        <fullName evidence="16">Uncharacterized protein</fullName>
    </submittedName>
</protein>
<evidence type="ECO:0000313" key="16">
    <source>
        <dbReference type="EMBL" id="CAD7282319.1"/>
    </source>
</evidence>
<evidence type="ECO:0000256" key="3">
    <source>
        <dbReference type="ARBA" id="ARBA00022448"/>
    </source>
</evidence>
<evidence type="ECO:0000259" key="14">
    <source>
        <dbReference type="SMART" id="SM00079"/>
    </source>
</evidence>
<dbReference type="InterPro" id="IPR028082">
    <property type="entry name" value="Peripla_BP_I"/>
</dbReference>
<feature type="chain" id="PRO_5036210347" evidence="13">
    <location>
        <begin position="29"/>
        <end position="605"/>
    </location>
</feature>
<dbReference type="InterPro" id="IPR019594">
    <property type="entry name" value="Glu/Gly-bd"/>
</dbReference>
<dbReference type="EMBL" id="CAJPEX010003708">
    <property type="protein sequence ID" value="CAG0922471.1"/>
    <property type="molecule type" value="Genomic_DNA"/>
</dbReference>
<evidence type="ECO:0000256" key="13">
    <source>
        <dbReference type="SAM" id="SignalP"/>
    </source>
</evidence>
<dbReference type="AlphaFoldDB" id="A0A7R9BY89"/>
<feature type="domain" description="Ionotropic glutamate receptor C-terminal" evidence="14">
    <location>
        <begin position="434"/>
        <end position="595"/>
    </location>
</feature>
<evidence type="ECO:0000256" key="2">
    <source>
        <dbReference type="ARBA" id="ARBA00008685"/>
    </source>
</evidence>
<dbReference type="OrthoDB" id="5984008at2759"/>
<gene>
    <name evidence="16" type="ORF">NMOB1V02_LOCUS9946</name>
</gene>
<keyword evidence="10" id="KW-1071">Ligand-gated ion channel</keyword>
<organism evidence="16">
    <name type="scientific">Notodromas monacha</name>
    <dbReference type="NCBI Taxonomy" id="399045"/>
    <lineage>
        <taxon>Eukaryota</taxon>
        <taxon>Metazoa</taxon>
        <taxon>Ecdysozoa</taxon>
        <taxon>Arthropoda</taxon>
        <taxon>Crustacea</taxon>
        <taxon>Oligostraca</taxon>
        <taxon>Ostracoda</taxon>
        <taxon>Podocopa</taxon>
        <taxon>Podocopida</taxon>
        <taxon>Cypridocopina</taxon>
        <taxon>Cypridoidea</taxon>
        <taxon>Cyprididae</taxon>
        <taxon>Notodromas</taxon>
    </lineage>
</organism>
<evidence type="ECO:0000256" key="4">
    <source>
        <dbReference type="ARBA" id="ARBA00022692"/>
    </source>
</evidence>
<feature type="domain" description="Ionotropic glutamate receptor L-glutamate and glycine-binding" evidence="15">
    <location>
        <begin position="444"/>
        <end position="505"/>
    </location>
</feature>
<dbReference type="SUPFAM" id="SSF53822">
    <property type="entry name" value="Periplasmic binding protein-like I"/>
    <property type="match status" value="1"/>
</dbReference>
<accession>A0A7R9BY89</accession>
<keyword evidence="13" id="KW-0732">Signal</keyword>
<feature type="transmembrane region" description="Helical" evidence="12">
    <location>
        <begin position="578"/>
        <end position="597"/>
    </location>
</feature>
<evidence type="ECO:0000256" key="5">
    <source>
        <dbReference type="ARBA" id="ARBA00022989"/>
    </source>
</evidence>
<dbReference type="PANTHER" id="PTHR18966">
    <property type="entry name" value="IONOTROPIC GLUTAMATE RECEPTOR"/>
    <property type="match status" value="1"/>
</dbReference>
<evidence type="ECO:0000256" key="7">
    <source>
        <dbReference type="ARBA" id="ARBA00023136"/>
    </source>
</evidence>
<keyword evidence="3" id="KW-0813">Transport</keyword>
<dbReference type="GO" id="GO:0016020">
    <property type="term" value="C:membrane"/>
    <property type="evidence" value="ECO:0007669"/>
    <property type="project" value="UniProtKB-SubCell"/>
</dbReference>
<evidence type="ECO:0000256" key="12">
    <source>
        <dbReference type="SAM" id="Phobius"/>
    </source>
</evidence>
<comment type="similarity">
    <text evidence="2">Belongs to the glutamate-gated ion channel (TC 1.A.10.1) family.</text>
</comment>
<keyword evidence="17" id="KW-1185">Reference proteome</keyword>
<keyword evidence="6" id="KW-0406">Ion transport</keyword>
<evidence type="ECO:0000256" key="1">
    <source>
        <dbReference type="ARBA" id="ARBA00004141"/>
    </source>
</evidence>
<dbReference type="SMART" id="SM00079">
    <property type="entry name" value="PBPe"/>
    <property type="match status" value="1"/>
</dbReference>
<dbReference type="GO" id="GO:0015276">
    <property type="term" value="F:ligand-gated monoatomic ion channel activity"/>
    <property type="evidence" value="ECO:0007669"/>
    <property type="project" value="InterPro"/>
</dbReference>
<evidence type="ECO:0000256" key="9">
    <source>
        <dbReference type="ARBA" id="ARBA00023180"/>
    </source>
</evidence>
<sequence>MPQCWAQLMMMTITVAATMMSLISRVSGQQQDFNVLFINEQNNTVAKAAFDAAVTFIKSRGSAVARARTGKITEIVNVKKNSYDFVNTTCQQIDSLVNAGTPPHLIVDTTLSGVSSEIVKAVAKALQIPTMSASYGHDNDITEWRDVSVNQEKYLVQIMPPGDIMTDVIRNIVSSQNITSAAVLYKSLLVNLPVRHIISAMDKTEAGLRNQTARIRDADVSTFFLVGSKDSITRALSVATAENMFGKKYAWFALTKDTAGLSCASCRNATLVYMRPTPTAAEFAGKVQQLGQANGLTATPTIDAAFYFDIILTAFRAVTKLVDDGSFKNYTVTTCAAYDKNAQPLDRMTIDLRAAAKAMTSNPATDLTYGRFVWDRNGKSFQELKLTLDKFKFSSGAAMASDGERLGVWLSGLLSGVMTMEPGKNLSEFQAISVYRVTTVITPPFMMKRVHPNGTVEYYGYCVDLINAIRNIVVFDYELYEAPDGKFGSMSDSSEWSGMIKELIDKKADIALAPLSVMAERENVVDFTVPYYDLVGITILMKKSKATTSLFKFLTVLETDVWFCILAAYFFTRYNARLYLLLLLLLSLYLYCVKMSFHQFPALDL</sequence>
<keyword evidence="9" id="KW-0325">Glycoprotein</keyword>
<evidence type="ECO:0000256" key="8">
    <source>
        <dbReference type="ARBA" id="ARBA00023170"/>
    </source>
</evidence>
<feature type="signal peptide" evidence="13">
    <location>
        <begin position="1"/>
        <end position="28"/>
    </location>
</feature>
<dbReference type="Proteomes" id="UP000678499">
    <property type="component" value="Unassembled WGS sequence"/>
</dbReference>
<feature type="transmembrane region" description="Helical" evidence="12">
    <location>
        <begin position="550"/>
        <end position="571"/>
    </location>
</feature>
<reference evidence="16" key="1">
    <citation type="submission" date="2020-11" db="EMBL/GenBank/DDBJ databases">
        <authorList>
            <person name="Tran Van P."/>
        </authorList>
    </citation>
    <scope>NUCLEOTIDE SEQUENCE</scope>
</reference>
<dbReference type="SMART" id="SM00918">
    <property type="entry name" value="Lig_chan-Glu_bd"/>
    <property type="match status" value="1"/>
</dbReference>
<dbReference type="InterPro" id="IPR015683">
    <property type="entry name" value="Ionotropic_Glu_rcpt"/>
</dbReference>
<dbReference type="SUPFAM" id="SSF53850">
    <property type="entry name" value="Periplasmic binding protein-like II"/>
    <property type="match status" value="1"/>
</dbReference>
<dbReference type="Pfam" id="PF10613">
    <property type="entry name" value="Lig_chan-Glu_bd"/>
    <property type="match status" value="1"/>
</dbReference>
<evidence type="ECO:0000256" key="11">
    <source>
        <dbReference type="ARBA" id="ARBA00023303"/>
    </source>
</evidence>
<dbReference type="EMBL" id="OA885745">
    <property type="protein sequence ID" value="CAD7282319.1"/>
    <property type="molecule type" value="Genomic_DNA"/>
</dbReference>
<dbReference type="InterPro" id="IPR001320">
    <property type="entry name" value="Iontro_rcpt_C"/>
</dbReference>
<evidence type="ECO:0000313" key="17">
    <source>
        <dbReference type="Proteomes" id="UP000678499"/>
    </source>
</evidence>
<dbReference type="Gene3D" id="3.40.190.10">
    <property type="entry name" value="Periplasmic binding protein-like II"/>
    <property type="match status" value="1"/>
</dbReference>
<keyword evidence="4 12" id="KW-0812">Transmembrane</keyword>
<proteinExistence type="inferred from homology"/>
<dbReference type="FunFam" id="3.40.190.10:FF:000142">
    <property type="entry name" value="Ionotropic receptor 25a"/>
    <property type="match status" value="1"/>
</dbReference>
<comment type="subcellular location">
    <subcellularLocation>
        <location evidence="1">Membrane</location>
        <topology evidence="1">Multi-pass membrane protein</topology>
    </subcellularLocation>
</comment>
<evidence type="ECO:0000256" key="10">
    <source>
        <dbReference type="ARBA" id="ARBA00023286"/>
    </source>
</evidence>
<keyword evidence="7 12" id="KW-0472">Membrane</keyword>
<keyword evidence="11" id="KW-0407">Ion channel</keyword>
<name>A0A7R9BY89_9CRUS</name>
<evidence type="ECO:0000259" key="15">
    <source>
        <dbReference type="SMART" id="SM00918"/>
    </source>
</evidence>
<evidence type="ECO:0000256" key="6">
    <source>
        <dbReference type="ARBA" id="ARBA00023065"/>
    </source>
</evidence>